<dbReference type="GO" id="GO:0071596">
    <property type="term" value="P:ubiquitin-dependent protein catabolic process via the N-end rule pathway"/>
    <property type="evidence" value="ECO:0007669"/>
    <property type="project" value="InterPro"/>
</dbReference>
<dbReference type="RefSeq" id="WP_371315436.1">
    <property type="nucleotide sequence ID" value="NZ_JAAONY010000002.1"/>
</dbReference>
<dbReference type="GO" id="GO:0008914">
    <property type="term" value="F:leucyl-tRNA--protein transferase activity"/>
    <property type="evidence" value="ECO:0007669"/>
    <property type="project" value="UniProtKB-UniRule"/>
</dbReference>
<dbReference type="PANTHER" id="PTHR21367">
    <property type="entry name" value="ARGININE-TRNA-PROTEIN TRANSFERASE 1"/>
    <property type="match status" value="1"/>
</dbReference>
<dbReference type="Pfam" id="PF04377">
    <property type="entry name" value="ATE_C"/>
    <property type="match status" value="1"/>
</dbReference>
<organism evidence="7 8">
    <name type="scientific">Pseudoteredinibacter isoporae</name>
    <dbReference type="NCBI Taxonomy" id="570281"/>
    <lineage>
        <taxon>Bacteria</taxon>
        <taxon>Pseudomonadati</taxon>
        <taxon>Pseudomonadota</taxon>
        <taxon>Gammaproteobacteria</taxon>
        <taxon>Cellvibrionales</taxon>
        <taxon>Cellvibrionaceae</taxon>
        <taxon>Pseudoteredinibacter</taxon>
    </lineage>
</organism>
<dbReference type="EMBL" id="JACHHT010000002">
    <property type="protein sequence ID" value="MBB6521600.1"/>
    <property type="molecule type" value="Genomic_DNA"/>
</dbReference>
<feature type="domain" description="N-end rule aminoacyl transferase C-terminal" evidence="6">
    <location>
        <begin position="103"/>
        <end position="225"/>
    </location>
</feature>
<evidence type="ECO:0000313" key="7">
    <source>
        <dbReference type="EMBL" id="MBB6521600.1"/>
    </source>
</evidence>
<keyword evidence="8" id="KW-1185">Reference proteome</keyword>
<evidence type="ECO:0000256" key="1">
    <source>
        <dbReference type="ARBA" id="ARBA00022490"/>
    </source>
</evidence>
<evidence type="ECO:0000313" key="8">
    <source>
        <dbReference type="Proteomes" id="UP000528457"/>
    </source>
</evidence>
<evidence type="ECO:0000256" key="4">
    <source>
        <dbReference type="HAMAP-Rule" id="MF_00689"/>
    </source>
</evidence>
<comment type="catalytic activity">
    <reaction evidence="4">
        <text>N-terminal L-aspartyl-[protein] + L-leucyl-tRNA(Leu) = N-terminal L-leucyl-L-aspartyl-[protein] + tRNA(Leu) + H(+)</text>
        <dbReference type="Rhea" id="RHEA:50420"/>
        <dbReference type="Rhea" id="RHEA-COMP:9613"/>
        <dbReference type="Rhea" id="RHEA-COMP:9622"/>
        <dbReference type="Rhea" id="RHEA-COMP:12669"/>
        <dbReference type="Rhea" id="RHEA-COMP:12674"/>
        <dbReference type="ChEBI" id="CHEBI:15378"/>
        <dbReference type="ChEBI" id="CHEBI:64720"/>
        <dbReference type="ChEBI" id="CHEBI:78442"/>
        <dbReference type="ChEBI" id="CHEBI:78494"/>
        <dbReference type="ChEBI" id="CHEBI:133042"/>
        <dbReference type="EC" id="2.3.2.29"/>
    </reaction>
</comment>
<dbReference type="InterPro" id="IPR007472">
    <property type="entry name" value="N-end_Aminoacyl_Trfase_C"/>
</dbReference>
<dbReference type="InterPro" id="IPR017138">
    <property type="entry name" value="Asp_Glu_LeuTrfase"/>
</dbReference>
<keyword evidence="2 4" id="KW-0808">Transferase</keyword>
<dbReference type="PIRSF" id="PIRSF037208">
    <property type="entry name" value="ATE_pro_prd"/>
    <property type="match status" value="1"/>
</dbReference>
<evidence type="ECO:0000259" key="6">
    <source>
        <dbReference type="Pfam" id="PF04377"/>
    </source>
</evidence>
<comment type="catalytic activity">
    <reaction evidence="4">
        <text>N-terminal L-glutamyl-[protein] + L-leucyl-tRNA(Leu) = N-terminal L-leucyl-L-glutamyl-[protein] + tRNA(Leu) + H(+)</text>
        <dbReference type="Rhea" id="RHEA:50412"/>
        <dbReference type="Rhea" id="RHEA-COMP:9613"/>
        <dbReference type="Rhea" id="RHEA-COMP:9622"/>
        <dbReference type="Rhea" id="RHEA-COMP:12664"/>
        <dbReference type="Rhea" id="RHEA-COMP:12668"/>
        <dbReference type="ChEBI" id="CHEBI:15378"/>
        <dbReference type="ChEBI" id="CHEBI:64721"/>
        <dbReference type="ChEBI" id="CHEBI:78442"/>
        <dbReference type="ChEBI" id="CHEBI:78494"/>
        <dbReference type="ChEBI" id="CHEBI:133041"/>
        <dbReference type="EC" id="2.3.2.29"/>
    </reaction>
</comment>
<keyword evidence="3 4" id="KW-0012">Acyltransferase</keyword>
<dbReference type="Proteomes" id="UP000528457">
    <property type="component" value="Unassembled WGS sequence"/>
</dbReference>
<dbReference type="GO" id="GO:0005737">
    <property type="term" value="C:cytoplasm"/>
    <property type="evidence" value="ECO:0007669"/>
    <property type="project" value="UniProtKB-SubCell"/>
</dbReference>
<dbReference type="EC" id="2.3.2.29" evidence="4"/>
<sequence length="242" mass="28607">MSEIRLYATPPHQCSYLQDKTATTVFVDPDANLDVDSYQRLSEFGFRRSGNHFYRPNCDDCQACISVRIPVHQFAPNRSQKRCLKRNSDLQMKVLKRLSLERHYPLYQRYIEQRHRGGDMYPPSRSQFVSFLASGHPSTRFYEFSDRNDQVVAIAVSDELDDHLSAVYTFFDPELDQRSLGRFCILSQIERCKELGLRYLYLGYWVEQCRKMNYKTDYQPLELLDENGWQTLKLPENSQKDQ</sequence>
<dbReference type="AlphaFoldDB" id="A0A7X0JSR1"/>
<dbReference type="PANTHER" id="PTHR21367:SF1">
    <property type="entry name" value="ARGINYL-TRNA--PROTEIN TRANSFERASE 1"/>
    <property type="match status" value="1"/>
</dbReference>
<proteinExistence type="inferred from homology"/>
<dbReference type="GO" id="GO:0004057">
    <property type="term" value="F:arginyl-tRNA--protein transferase activity"/>
    <property type="evidence" value="ECO:0007669"/>
    <property type="project" value="InterPro"/>
</dbReference>
<comment type="caution">
    <text evidence="7">The sequence shown here is derived from an EMBL/GenBank/DDBJ whole genome shotgun (WGS) entry which is preliminary data.</text>
</comment>
<dbReference type="NCBIfam" id="NF002346">
    <property type="entry name" value="PRK01305.2-3"/>
    <property type="match status" value="1"/>
</dbReference>
<comment type="subcellular location">
    <subcellularLocation>
        <location evidence="4">Cytoplasm</location>
    </subcellularLocation>
</comment>
<dbReference type="InterPro" id="IPR007471">
    <property type="entry name" value="N-end_Aminoacyl_Trfase_N"/>
</dbReference>
<feature type="domain" description="N-end aminoacyl transferase N-terminal" evidence="5">
    <location>
        <begin position="12"/>
        <end position="82"/>
    </location>
</feature>
<name>A0A7X0JSR1_9GAMM</name>
<dbReference type="NCBIfam" id="NF002342">
    <property type="entry name" value="PRK01305.1-3"/>
    <property type="match status" value="1"/>
</dbReference>
<dbReference type="InParanoid" id="A0A7X0JSR1"/>
<gene>
    <name evidence="4" type="primary">bpt</name>
    <name evidence="7" type="ORF">HNR48_001885</name>
</gene>
<protein>
    <recommendedName>
        <fullName evidence="4">Aspartate/glutamate leucyltransferase</fullName>
        <ecNumber evidence="4">2.3.2.29</ecNumber>
    </recommendedName>
</protein>
<dbReference type="InterPro" id="IPR016181">
    <property type="entry name" value="Acyl_CoA_acyltransferase"/>
</dbReference>
<dbReference type="HAMAP" id="MF_00689">
    <property type="entry name" value="Bpt"/>
    <property type="match status" value="1"/>
</dbReference>
<accession>A0A7X0JSR1</accession>
<comment type="similarity">
    <text evidence="4">Belongs to the R-transferase family. Bpt subfamily.</text>
</comment>
<evidence type="ECO:0000256" key="2">
    <source>
        <dbReference type="ARBA" id="ARBA00022679"/>
    </source>
</evidence>
<comment type="function">
    <text evidence="4">Functions in the N-end rule pathway of protein degradation where it conjugates Leu from its aminoacyl-tRNA to the N-termini of proteins containing an N-terminal aspartate or glutamate.</text>
</comment>
<dbReference type="InterPro" id="IPR030700">
    <property type="entry name" value="N-end_Aminoacyl_Trfase"/>
</dbReference>
<dbReference type="SUPFAM" id="SSF55729">
    <property type="entry name" value="Acyl-CoA N-acyltransferases (Nat)"/>
    <property type="match status" value="1"/>
</dbReference>
<reference evidence="7 8" key="1">
    <citation type="submission" date="2020-08" db="EMBL/GenBank/DDBJ databases">
        <title>Genomic Encyclopedia of Type Strains, Phase IV (KMG-IV): sequencing the most valuable type-strain genomes for metagenomic binning, comparative biology and taxonomic classification.</title>
        <authorList>
            <person name="Goeker M."/>
        </authorList>
    </citation>
    <scope>NUCLEOTIDE SEQUENCE [LARGE SCALE GENOMIC DNA]</scope>
    <source>
        <strain evidence="7 8">DSM 22368</strain>
    </source>
</reference>
<dbReference type="NCBIfam" id="NF002345">
    <property type="entry name" value="PRK01305.2-2"/>
    <property type="match status" value="1"/>
</dbReference>
<dbReference type="NCBIfam" id="NF002341">
    <property type="entry name" value="PRK01305.1-1"/>
    <property type="match status" value="1"/>
</dbReference>
<keyword evidence="1 4" id="KW-0963">Cytoplasm</keyword>
<evidence type="ECO:0000256" key="3">
    <source>
        <dbReference type="ARBA" id="ARBA00023315"/>
    </source>
</evidence>
<evidence type="ECO:0000259" key="5">
    <source>
        <dbReference type="Pfam" id="PF04376"/>
    </source>
</evidence>
<dbReference type="Pfam" id="PF04376">
    <property type="entry name" value="ATE_N"/>
    <property type="match status" value="1"/>
</dbReference>